<protein>
    <submittedName>
        <fullName evidence="2">Uncharacterized protein</fullName>
    </submittedName>
</protein>
<feature type="signal peptide" evidence="1">
    <location>
        <begin position="1"/>
        <end position="19"/>
    </location>
</feature>
<name>A0A418YEG8_9GAMM</name>
<keyword evidence="3" id="KW-1185">Reference proteome</keyword>
<sequence>MKKLTAIIALTFAIGPMFAANADGLIKGAVKLKAADQIVNNNHHDSGLKKAVKLKAVSKTANSNDSGLKRAVKYKVIKEM</sequence>
<organism evidence="2 3">
    <name type="scientific">Motilimonas pumila</name>
    <dbReference type="NCBI Taxonomy" id="2303987"/>
    <lineage>
        <taxon>Bacteria</taxon>
        <taxon>Pseudomonadati</taxon>
        <taxon>Pseudomonadota</taxon>
        <taxon>Gammaproteobacteria</taxon>
        <taxon>Alteromonadales</taxon>
        <taxon>Alteromonadales genera incertae sedis</taxon>
        <taxon>Motilimonas</taxon>
    </lineage>
</organism>
<dbReference type="Proteomes" id="UP000283255">
    <property type="component" value="Unassembled WGS sequence"/>
</dbReference>
<reference evidence="2 3" key="2">
    <citation type="submission" date="2019-01" db="EMBL/GenBank/DDBJ databases">
        <title>Motilimonas pumilus sp. nov., isolated from the gut of sea cucumber (Apostichopus japonicus).</title>
        <authorList>
            <person name="Wang F.-Q."/>
            <person name="Ren L.-H."/>
            <person name="Lin Y.-W."/>
            <person name="Sun G.-H."/>
            <person name="Du Z.-J."/>
            <person name="Zhao J.-X."/>
            <person name="Liu X.-J."/>
            <person name="Liu L.-J."/>
        </authorList>
    </citation>
    <scope>NUCLEOTIDE SEQUENCE [LARGE SCALE GENOMIC DNA]</scope>
    <source>
        <strain evidence="2 3">PLHSC7-2</strain>
    </source>
</reference>
<accession>A0A418YEG8</accession>
<evidence type="ECO:0000313" key="3">
    <source>
        <dbReference type="Proteomes" id="UP000283255"/>
    </source>
</evidence>
<feature type="chain" id="PRO_5019125483" evidence="1">
    <location>
        <begin position="20"/>
        <end position="80"/>
    </location>
</feature>
<evidence type="ECO:0000256" key="1">
    <source>
        <dbReference type="SAM" id="SignalP"/>
    </source>
</evidence>
<keyword evidence="1" id="KW-0732">Signal</keyword>
<gene>
    <name evidence="2" type="ORF">D1Z90_10420</name>
</gene>
<reference evidence="2 3" key="1">
    <citation type="submission" date="2018-09" db="EMBL/GenBank/DDBJ databases">
        <authorList>
            <person name="Wang F."/>
        </authorList>
    </citation>
    <scope>NUCLEOTIDE SEQUENCE [LARGE SCALE GENOMIC DNA]</scope>
    <source>
        <strain evidence="2 3">PLHSC7-2</strain>
    </source>
</reference>
<proteinExistence type="predicted"/>
<dbReference type="RefSeq" id="WP_119910698.1">
    <property type="nucleotide sequence ID" value="NZ_QZCH01000012.1"/>
</dbReference>
<dbReference type="EMBL" id="QZCH01000012">
    <property type="protein sequence ID" value="RJG47545.1"/>
    <property type="molecule type" value="Genomic_DNA"/>
</dbReference>
<comment type="caution">
    <text evidence="2">The sequence shown here is derived from an EMBL/GenBank/DDBJ whole genome shotgun (WGS) entry which is preliminary data.</text>
</comment>
<dbReference type="AlphaFoldDB" id="A0A418YEG8"/>
<evidence type="ECO:0000313" key="2">
    <source>
        <dbReference type="EMBL" id="RJG47545.1"/>
    </source>
</evidence>